<proteinExistence type="predicted"/>
<dbReference type="EMBL" id="JAAAJA010000723">
    <property type="protein sequence ID" value="KAG0250120.1"/>
    <property type="molecule type" value="Genomic_DNA"/>
</dbReference>
<feature type="compositionally biased region" description="Basic and acidic residues" evidence="1">
    <location>
        <begin position="498"/>
        <end position="508"/>
    </location>
</feature>
<protein>
    <submittedName>
        <fullName evidence="2">Uncharacterized protein</fullName>
    </submittedName>
</protein>
<feature type="compositionally biased region" description="Polar residues" evidence="1">
    <location>
        <begin position="816"/>
        <end position="828"/>
    </location>
</feature>
<feature type="region of interest" description="Disordered" evidence="1">
    <location>
        <begin position="249"/>
        <end position="272"/>
    </location>
</feature>
<feature type="compositionally biased region" description="Low complexity" evidence="1">
    <location>
        <begin position="829"/>
        <end position="838"/>
    </location>
</feature>
<accession>A0A9P6PPJ6</accession>
<reference evidence="2" key="1">
    <citation type="journal article" date="2020" name="Fungal Divers.">
        <title>Resolving the Mortierellaceae phylogeny through synthesis of multi-gene phylogenetics and phylogenomics.</title>
        <authorList>
            <person name="Vandepol N."/>
            <person name="Liber J."/>
            <person name="Desiro A."/>
            <person name="Na H."/>
            <person name="Kennedy M."/>
            <person name="Barry K."/>
            <person name="Grigoriev I.V."/>
            <person name="Miller A.N."/>
            <person name="O'Donnell K."/>
            <person name="Stajich J.E."/>
            <person name="Bonito G."/>
        </authorList>
    </citation>
    <scope>NUCLEOTIDE SEQUENCE</scope>
    <source>
        <strain evidence="2">KOD948</strain>
    </source>
</reference>
<feature type="compositionally biased region" description="Polar residues" evidence="1">
    <location>
        <begin position="724"/>
        <end position="739"/>
    </location>
</feature>
<feature type="compositionally biased region" description="Low complexity" evidence="1">
    <location>
        <begin position="845"/>
        <end position="854"/>
    </location>
</feature>
<dbReference type="AlphaFoldDB" id="A0A9P6PPJ6"/>
<comment type="caution">
    <text evidence="2">The sequence shown here is derived from an EMBL/GenBank/DDBJ whole genome shotgun (WGS) entry which is preliminary data.</text>
</comment>
<evidence type="ECO:0000313" key="3">
    <source>
        <dbReference type="Proteomes" id="UP000726737"/>
    </source>
</evidence>
<feature type="region of interest" description="Disordered" evidence="1">
    <location>
        <begin position="759"/>
        <end position="854"/>
    </location>
</feature>
<feature type="compositionally biased region" description="Polar residues" evidence="1">
    <location>
        <begin position="523"/>
        <end position="533"/>
    </location>
</feature>
<feature type="compositionally biased region" description="Polar residues" evidence="1">
    <location>
        <begin position="573"/>
        <end position="582"/>
    </location>
</feature>
<dbReference type="OrthoDB" id="2435841at2759"/>
<gene>
    <name evidence="2" type="ORF">BG011_008648</name>
</gene>
<dbReference type="Proteomes" id="UP000726737">
    <property type="component" value="Unassembled WGS sequence"/>
</dbReference>
<evidence type="ECO:0000313" key="2">
    <source>
        <dbReference type="EMBL" id="KAG0250120.1"/>
    </source>
</evidence>
<feature type="compositionally biased region" description="Low complexity" evidence="1">
    <location>
        <begin position="778"/>
        <end position="802"/>
    </location>
</feature>
<feature type="compositionally biased region" description="Basic residues" evidence="1">
    <location>
        <begin position="478"/>
        <end position="496"/>
    </location>
</feature>
<feature type="region of interest" description="Disordered" evidence="1">
    <location>
        <begin position="378"/>
        <end position="402"/>
    </location>
</feature>
<keyword evidence="3" id="KW-1185">Reference proteome</keyword>
<feature type="region of interest" description="Disordered" evidence="1">
    <location>
        <begin position="478"/>
        <end position="582"/>
    </location>
</feature>
<name>A0A9P6PPJ6_9FUNG</name>
<organism evidence="2 3">
    <name type="scientific">Mortierella polycephala</name>
    <dbReference type="NCBI Taxonomy" id="41804"/>
    <lineage>
        <taxon>Eukaryota</taxon>
        <taxon>Fungi</taxon>
        <taxon>Fungi incertae sedis</taxon>
        <taxon>Mucoromycota</taxon>
        <taxon>Mortierellomycotina</taxon>
        <taxon>Mortierellomycetes</taxon>
        <taxon>Mortierellales</taxon>
        <taxon>Mortierellaceae</taxon>
        <taxon>Mortierella</taxon>
    </lineage>
</organism>
<feature type="region of interest" description="Disordered" evidence="1">
    <location>
        <begin position="720"/>
        <end position="741"/>
    </location>
</feature>
<feature type="compositionally biased region" description="Polar residues" evidence="1">
    <location>
        <begin position="378"/>
        <end position="399"/>
    </location>
</feature>
<sequence length="854" mass="95159">MTSVGERLIEAHDHLLKLYTSIPVITPCLQKIKTNQVEFVHLNNRIRDLPEIIAAGQAKADKVRKQLDSVFTINKTESERNYHQVINELKAFEDERRACLRQRDDIVTVKYQLNKERGILLEQTRQLKKLTESVFDRSKDAVANADFPDELYWQLELKDYDLKISESRRQLLKYNNALSNLARAANLSEAALMALLGYPEAAYKVWRVEYALQASRKMRLYLRVELSLSNAYANEDLARESCPRIVPPLTTPVKPSDTQSYFEPVTKSPKGRKKIQPFTSEDKMRYYIAQLRSAHRTAELMVAQETERLNAIQAYRESIIPRLARIRRHVFQTSCLYGYKIEGWEDDQGRSLLGTEADILVRGGIHEIEISIPTILTRHSQPGSSSMQTVPGSRRSSSGDAVEMDGEAQNTIYSQGRRGNALLSDTEDNDAAIVPSHPASIGPDTRVILQKGGAPLSTLAPANVLGLQVLMEVDRHRQAKINSKRVKDKSRTRSRSRSGQEPEQRQDADGNQAQGSVAFGNGQAVQPNNSVNSAVRGEPESSHKKMSRGLFGFVRGRKNSSAGSEDAAVPQSGVASSNAPSTSQFVGFHHRNSLDVVSPSSNTIDRSVDFHNTLTTHRRDVPSISISMSNNNDGGRAVHPLQEMFLENSTHYQPSAPAARQLSTSFANSTTDFSTSPSQPRIMSMDEYIDEGPADRIEDGAPQLLNASQGSIPRIPSYAEHQQHQTVDPRSVFMGSTSPPVAYDDCQETHVVLQDAVQRRRQNQRDMHSSNHRDRSRSLSPNPLSSYDSMSASSSSSNGNNDNNDEGARSIGFVQANYQRHQYPLSDQSPNVAPWSVSSPPPPDYVVRPPEYSA</sequence>
<feature type="compositionally biased region" description="Basic and acidic residues" evidence="1">
    <location>
        <begin position="763"/>
        <end position="777"/>
    </location>
</feature>
<evidence type="ECO:0000256" key="1">
    <source>
        <dbReference type="SAM" id="MobiDB-lite"/>
    </source>
</evidence>